<dbReference type="InterPro" id="IPR001173">
    <property type="entry name" value="Glyco_trans_2-like"/>
</dbReference>
<sequence>MALKGKNMRLIYMKVGGSAGMGSSLRARSFVLGMMVASLTWAIIIYLYFSLTEEPILAAQFHHRVTPYGPESSNAIAGEKLARSSGIREIEGRSELRPVKENFYKQPQRNNIENEIDKNPIKKNTFEVKKKIYENSDSFRKSEIIKVEDNKIYRNEQNIKDKLGDEIPADQEVNLPMLGLVKTHEDQMEKDKGYRLHAFNTLISSRLCNDIEYSPQLPTTSIVICFYREDHSALLRTIHSILDRSPSYLLHEILLIDDTDEDSYHTEVLNEVEGISKKIIVLQTPQREGLIRARVFGARHATGEVLVFLDSHVEVNVGWIEPLLSRVSEHRNHVVTPIIDVISPDTFQYTASPLVRGGFNWGLHFKWDTIPSMYFADKTNFVKPIRSPTMAGGLFAMDRKYFKELGEYDMGMDVWGGENLEMSFRENFFKTRPGAERVEYGDVSERVKLRKNLQCKPFSWYLNTVYPELGPPGEETKNRGNDRDQPGFGVRQFQPWNKRTRNYTHKWQIRLTGTNFCVESEEDVSVKGSKLVLSVCSEWNRQFFHQTDRNELVLSQLLCLQASEQQPRLRKCHEMGGTQEWKISNRMGVPLYNMAVGLCISAQEERLGASVIMAMCSTPKLATWDLVDVL</sequence>
<feature type="compositionally biased region" description="Basic and acidic residues" evidence="6">
    <location>
        <begin position="474"/>
        <end position="485"/>
    </location>
</feature>
<evidence type="ECO:0000313" key="8">
    <source>
        <dbReference type="EMBL" id="KAG7174850.1"/>
    </source>
</evidence>
<dbReference type="SUPFAM" id="SSF53448">
    <property type="entry name" value="Nucleotide-diphospho-sugar transferases"/>
    <property type="match status" value="1"/>
</dbReference>
<dbReference type="GO" id="GO:0000139">
    <property type="term" value="C:Golgi membrane"/>
    <property type="evidence" value="ECO:0007669"/>
    <property type="project" value="UniProtKB-SubCell"/>
</dbReference>
<reference evidence="8" key="1">
    <citation type="journal article" date="2021" name="Sci. Adv.">
        <title>The American lobster genome reveals insights on longevity, neural, and immune adaptations.</title>
        <authorList>
            <person name="Polinski J.M."/>
            <person name="Zimin A.V."/>
            <person name="Clark K.F."/>
            <person name="Kohn A.B."/>
            <person name="Sadowski N."/>
            <person name="Timp W."/>
            <person name="Ptitsyn A."/>
            <person name="Khanna P."/>
            <person name="Romanova D.Y."/>
            <person name="Williams P."/>
            <person name="Greenwood S.J."/>
            <person name="Moroz L.L."/>
            <person name="Walt D.R."/>
            <person name="Bodnar A.G."/>
        </authorList>
    </citation>
    <scope>NUCLEOTIDE SEQUENCE</scope>
    <source>
        <strain evidence="8">GMGI-L3</strain>
    </source>
</reference>
<dbReference type="EMBL" id="JAHLQT010006619">
    <property type="protein sequence ID" value="KAG7174850.1"/>
    <property type="molecule type" value="Genomic_DNA"/>
</dbReference>
<keyword evidence="5" id="KW-0464">Manganese</keyword>
<keyword evidence="5" id="KW-0812">Transmembrane</keyword>
<feature type="domain" description="Ricin B lectin" evidence="7">
    <location>
        <begin position="504"/>
        <end position="627"/>
    </location>
</feature>
<keyword evidence="5" id="KW-0472">Membrane</keyword>
<comment type="pathway">
    <text evidence="5">Protein modification; protein glycosylation.</text>
</comment>
<dbReference type="Pfam" id="PF00535">
    <property type="entry name" value="Glycos_transf_2"/>
    <property type="match status" value="1"/>
</dbReference>
<dbReference type="GO" id="GO:0006493">
    <property type="term" value="P:protein O-linked glycosylation"/>
    <property type="evidence" value="ECO:0007669"/>
    <property type="project" value="TreeGrafter"/>
</dbReference>
<accession>A0A8J5N7U2</accession>
<comment type="subcellular location">
    <subcellularLocation>
        <location evidence="1 5">Golgi apparatus membrane</location>
        <topology evidence="1 5">Single-pass type II membrane protein</topology>
    </subcellularLocation>
</comment>
<dbReference type="GO" id="GO:0008593">
    <property type="term" value="P:regulation of Notch signaling pathway"/>
    <property type="evidence" value="ECO:0007669"/>
    <property type="project" value="TreeGrafter"/>
</dbReference>
<gene>
    <name evidence="8" type="primary">Pgant35A-L</name>
    <name evidence="8" type="ORF">Hamer_G020730</name>
</gene>
<proteinExistence type="inferred from homology"/>
<protein>
    <recommendedName>
        <fullName evidence="5">Polypeptide N-acetylgalactosaminyltransferase</fullName>
        <ecNumber evidence="5">2.4.1.-</ecNumber>
    </recommendedName>
    <alternativeName>
        <fullName evidence="5">Protein-UDP acetylgalactosaminyltransferase</fullName>
    </alternativeName>
</protein>
<evidence type="ECO:0000256" key="1">
    <source>
        <dbReference type="ARBA" id="ARBA00004323"/>
    </source>
</evidence>
<dbReference type="Proteomes" id="UP000747542">
    <property type="component" value="Unassembled WGS sequence"/>
</dbReference>
<keyword evidence="3 5" id="KW-0333">Golgi apparatus</keyword>
<evidence type="ECO:0000259" key="7">
    <source>
        <dbReference type="SMART" id="SM00458"/>
    </source>
</evidence>
<dbReference type="PANTHER" id="PTHR11675:SF63">
    <property type="entry name" value="POLYPEPTIDE N-ACETYLGALACTOSAMINYLTRANSFERASE"/>
    <property type="match status" value="1"/>
</dbReference>
<keyword evidence="2 5" id="KW-0430">Lectin</keyword>
<dbReference type="PANTHER" id="PTHR11675">
    <property type="entry name" value="N-ACETYLGALACTOSAMINYLTRANSFERASE"/>
    <property type="match status" value="1"/>
</dbReference>
<dbReference type="InterPro" id="IPR029044">
    <property type="entry name" value="Nucleotide-diphossugar_trans"/>
</dbReference>
<comment type="similarity">
    <text evidence="5">Belongs to the glycosyltransferase 2 family. GalNAc-T subfamily.</text>
</comment>
<comment type="caution">
    <text evidence="8">The sequence shown here is derived from an EMBL/GenBank/DDBJ whole genome shotgun (WGS) entry which is preliminary data.</text>
</comment>
<dbReference type="SUPFAM" id="SSF50370">
    <property type="entry name" value="Ricin B-like lectins"/>
    <property type="match status" value="1"/>
</dbReference>
<dbReference type="InterPro" id="IPR000772">
    <property type="entry name" value="Ricin_B_lectin"/>
</dbReference>
<keyword evidence="4 5" id="KW-1015">Disulfide bond</keyword>
<feature type="region of interest" description="Disordered" evidence="6">
    <location>
        <begin position="471"/>
        <end position="491"/>
    </location>
</feature>
<comment type="cofactor">
    <cofactor evidence="5">
        <name>Mn(2+)</name>
        <dbReference type="ChEBI" id="CHEBI:29035"/>
    </cofactor>
</comment>
<keyword evidence="9" id="KW-1185">Reference proteome</keyword>
<dbReference type="EC" id="2.4.1.-" evidence="5"/>
<evidence type="ECO:0000256" key="6">
    <source>
        <dbReference type="SAM" id="MobiDB-lite"/>
    </source>
</evidence>
<dbReference type="SMART" id="SM00458">
    <property type="entry name" value="RICIN"/>
    <property type="match status" value="1"/>
</dbReference>
<keyword evidence="5" id="KW-1133">Transmembrane helix</keyword>
<dbReference type="Pfam" id="PF00652">
    <property type="entry name" value="Ricin_B_lectin"/>
    <property type="match status" value="1"/>
</dbReference>
<dbReference type="CDD" id="cd23440">
    <property type="entry name" value="beta-trefoil_Ricin_GALNT11"/>
    <property type="match status" value="1"/>
</dbReference>
<organism evidence="8 9">
    <name type="scientific">Homarus americanus</name>
    <name type="common">American lobster</name>
    <dbReference type="NCBI Taxonomy" id="6706"/>
    <lineage>
        <taxon>Eukaryota</taxon>
        <taxon>Metazoa</taxon>
        <taxon>Ecdysozoa</taxon>
        <taxon>Arthropoda</taxon>
        <taxon>Crustacea</taxon>
        <taxon>Multicrustacea</taxon>
        <taxon>Malacostraca</taxon>
        <taxon>Eumalacostraca</taxon>
        <taxon>Eucarida</taxon>
        <taxon>Decapoda</taxon>
        <taxon>Pleocyemata</taxon>
        <taxon>Astacidea</taxon>
        <taxon>Nephropoidea</taxon>
        <taxon>Nephropidae</taxon>
        <taxon>Homarus</taxon>
    </lineage>
</organism>
<evidence type="ECO:0000256" key="5">
    <source>
        <dbReference type="RuleBase" id="RU361242"/>
    </source>
</evidence>
<evidence type="ECO:0000313" key="9">
    <source>
        <dbReference type="Proteomes" id="UP000747542"/>
    </source>
</evidence>
<keyword evidence="5" id="KW-0328">Glycosyltransferase</keyword>
<dbReference type="UniPathway" id="UPA00378"/>
<evidence type="ECO:0000256" key="3">
    <source>
        <dbReference type="ARBA" id="ARBA00023034"/>
    </source>
</evidence>
<dbReference type="GO" id="GO:0005112">
    <property type="term" value="F:Notch binding"/>
    <property type="evidence" value="ECO:0007669"/>
    <property type="project" value="TreeGrafter"/>
</dbReference>
<dbReference type="GO" id="GO:0030246">
    <property type="term" value="F:carbohydrate binding"/>
    <property type="evidence" value="ECO:0007669"/>
    <property type="project" value="UniProtKB-KW"/>
</dbReference>
<feature type="transmembrane region" description="Helical" evidence="5">
    <location>
        <begin position="30"/>
        <end position="49"/>
    </location>
</feature>
<name>A0A8J5N7U2_HOMAM</name>
<dbReference type="InterPro" id="IPR035992">
    <property type="entry name" value="Ricin_B-like_lectins"/>
</dbReference>
<dbReference type="AlphaFoldDB" id="A0A8J5N7U2"/>
<dbReference type="PROSITE" id="PS50231">
    <property type="entry name" value="RICIN_B_LECTIN"/>
    <property type="match status" value="1"/>
</dbReference>
<keyword evidence="5" id="KW-0808">Transferase</keyword>
<dbReference type="Gene3D" id="2.80.10.50">
    <property type="match status" value="1"/>
</dbReference>
<evidence type="ECO:0000256" key="4">
    <source>
        <dbReference type="ARBA" id="ARBA00023157"/>
    </source>
</evidence>
<dbReference type="GO" id="GO:0004653">
    <property type="term" value="F:polypeptide N-acetylgalactosaminyltransferase activity"/>
    <property type="evidence" value="ECO:0007669"/>
    <property type="project" value="TreeGrafter"/>
</dbReference>
<dbReference type="Gene3D" id="3.90.550.10">
    <property type="entry name" value="Spore Coat Polysaccharide Biosynthesis Protein SpsA, Chain A"/>
    <property type="match status" value="2"/>
</dbReference>
<evidence type="ECO:0000256" key="2">
    <source>
        <dbReference type="ARBA" id="ARBA00022734"/>
    </source>
</evidence>